<comment type="subcellular location">
    <subcellularLocation>
        <location evidence="1">Cell membrane</location>
        <topology evidence="1">Multi-pass membrane protein</topology>
    </subcellularLocation>
</comment>
<evidence type="ECO:0000256" key="6">
    <source>
        <dbReference type="ARBA" id="ARBA00022989"/>
    </source>
</evidence>
<dbReference type="GO" id="GO:0016763">
    <property type="term" value="F:pentosyltransferase activity"/>
    <property type="evidence" value="ECO:0007669"/>
    <property type="project" value="TreeGrafter"/>
</dbReference>
<evidence type="ECO:0000313" key="10">
    <source>
        <dbReference type="EMBL" id="CRH05125.1"/>
    </source>
</evidence>
<feature type="transmembrane region" description="Helical" evidence="8">
    <location>
        <begin position="172"/>
        <end position="191"/>
    </location>
</feature>
<accession>A0A1S7LDX9</accession>
<feature type="transmembrane region" description="Helical" evidence="8">
    <location>
        <begin position="356"/>
        <end position="373"/>
    </location>
</feature>
<proteinExistence type="predicted"/>
<name>A0A1S7LDX9_MAGMO</name>
<gene>
    <name evidence="10" type="ORF">MAGMO_0926</name>
</gene>
<reference evidence="10" key="1">
    <citation type="submission" date="2015-04" db="EMBL/GenBank/DDBJ databases">
        <authorList>
            <person name="Syromyatnikov M.Y."/>
            <person name="Popov V.N."/>
        </authorList>
    </citation>
    <scope>NUCLEOTIDE SEQUENCE</scope>
    <source>
        <strain evidence="10">MO-1</strain>
    </source>
</reference>
<evidence type="ECO:0000259" key="9">
    <source>
        <dbReference type="Pfam" id="PF13231"/>
    </source>
</evidence>
<evidence type="ECO:0000256" key="5">
    <source>
        <dbReference type="ARBA" id="ARBA00022692"/>
    </source>
</evidence>
<keyword evidence="2" id="KW-1003">Cell membrane</keyword>
<evidence type="ECO:0000256" key="7">
    <source>
        <dbReference type="ARBA" id="ARBA00023136"/>
    </source>
</evidence>
<evidence type="ECO:0000256" key="3">
    <source>
        <dbReference type="ARBA" id="ARBA00022676"/>
    </source>
</evidence>
<dbReference type="Pfam" id="PF13231">
    <property type="entry name" value="PMT_2"/>
    <property type="match status" value="1"/>
</dbReference>
<evidence type="ECO:0000256" key="4">
    <source>
        <dbReference type="ARBA" id="ARBA00022679"/>
    </source>
</evidence>
<organism evidence="10">
    <name type="scientific">Magnetococcus massalia (strain MO-1)</name>
    <dbReference type="NCBI Taxonomy" id="451514"/>
    <lineage>
        <taxon>Bacteria</taxon>
        <taxon>Pseudomonadati</taxon>
        <taxon>Pseudomonadota</taxon>
        <taxon>Magnetococcia</taxon>
        <taxon>Magnetococcales</taxon>
        <taxon>Magnetococcaceae</taxon>
        <taxon>Magnetococcus</taxon>
    </lineage>
</organism>
<dbReference type="PANTHER" id="PTHR33908">
    <property type="entry name" value="MANNOSYLTRANSFERASE YKCB-RELATED"/>
    <property type="match status" value="1"/>
</dbReference>
<feature type="domain" description="Glycosyltransferase RgtA/B/C/D-like" evidence="9">
    <location>
        <begin position="55"/>
        <end position="185"/>
    </location>
</feature>
<keyword evidence="4" id="KW-0808">Transferase</keyword>
<dbReference type="InterPro" id="IPR038731">
    <property type="entry name" value="RgtA/B/C-like"/>
</dbReference>
<dbReference type="GO" id="GO:0005886">
    <property type="term" value="C:plasma membrane"/>
    <property type="evidence" value="ECO:0007669"/>
    <property type="project" value="UniProtKB-SubCell"/>
</dbReference>
<sequence>MLGWLLILIVAIVTGILTLHDPVIGGDGLEYVIPLHNAWDGLGYTIYSSFPGHAPPGLGLAALPFAGLTGSIALSPFIVSWLSYVTLLLLIVAHGQQRFSATGSGLAVALLASLPVLYEMASASMTESLFTLILVATFMRCLTIWHQGSSLGGWLGLALLFGFGYLVRPEMLPIGAGALLLLLLRTGVVPSGHGLRRLWGWKGPSLALITLLLIPLAYGNWLQSHTGHFSLTGKTPQAIMKKVEQTVDKKSPLNSTDRVLSKEASTLSYFAKLESETLLNRLKLGLWQERHLLHKHLNWLPVGLLLLGFIASMMNFRTGTLVEKRDAPSPEALFFLTPAFLFPLTVYPFYYVQSRFLIPYMAIILLACSLYAGEQLSRLFPRKANMSVAVVIGLIIGLPLLGGPFAQFEHAKNINHQARDAGLWIKQNKLGIVPEDVLSTTRGEVMNFYAVGDQRPIPYNPIGMYSPLLANGRPLPLGNSRFQWPKTARGVYCMVRGWQRNHVIVLKSRPSPPLAPLWHNPAIGRADGFTLVHQAESFQVYKLTPGPFTCPVADRTP</sequence>
<evidence type="ECO:0000256" key="2">
    <source>
        <dbReference type="ARBA" id="ARBA00022475"/>
    </source>
</evidence>
<dbReference type="AlphaFoldDB" id="A0A1S7LDX9"/>
<keyword evidence="6 8" id="KW-1133">Transmembrane helix</keyword>
<keyword evidence="7 8" id="KW-0472">Membrane</keyword>
<feature type="transmembrane region" description="Helical" evidence="8">
    <location>
        <begin position="332"/>
        <end position="350"/>
    </location>
</feature>
<dbReference type="InterPro" id="IPR050297">
    <property type="entry name" value="LipidA_mod_glycosyltrf_83"/>
</dbReference>
<evidence type="ECO:0000256" key="1">
    <source>
        <dbReference type="ARBA" id="ARBA00004651"/>
    </source>
</evidence>
<feature type="transmembrane region" description="Helical" evidence="8">
    <location>
        <begin position="385"/>
        <end position="406"/>
    </location>
</feature>
<feature type="transmembrane region" description="Helical" evidence="8">
    <location>
        <begin position="299"/>
        <end position="320"/>
    </location>
</feature>
<dbReference type="PANTHER" id="PTHR33908:SF11">
    <property type="entry name" value="MEMBRANE PROTEIN"/>
    <property type="match status" value="1"/>
</dbReference>
<keyword evidence="5 8" id="KW-0812">Transmembrane</keyword>
<feature type="transmembrane region" description="Helical" evidence="8">
    <location>
        <begin position="149"/>
        <end position="166"/>
    </location>
</feature>
<evidence type="ECO:0000256" key="8">
    <source>
        <dbReference type="SAM" id="Phobius"/>
    </source>
</evidence>
<dbReference type="GO" id="GO:0009103">
    <property type="term" value="P:lipopolysaccharide biosynthetic process"/>
    <property type="evidence" value="ECO:0007669"/>
    <property type="project" value="UniProtKB-ARBA"/>
</dbReference>
<feature type="transmembrane region" description="Helical" evidence="8">
    <location>
        <begin position="99"/>
        <end position="118"/>
    </location>
</feature>
<keyword evidence="3" id="KW-0328">Glycosyltransferase</keyword>
<feature type="transmembrane region" description="Helical" evidence="8">
    <location>
        <begin position="124"/>
        <end position="142"/>
    </location>
</feature>
<dbReference type="EMBL" id="LO017727">
    <property type="protein sequence ID" value="CRH05125.1"/>
    <property type="molecule type" value="Genomic_DNA"/>
</dbReference>
<feature type="transmembrane region" description="Helical" evidence="8">
    <location>
        <begin position="203"/>
        <end position="221"/>
    </location>
</feature>
<feature type="transmembrane region" description="Helical" evidence="8">
    <location>
        <begin position="65"/>
        <end position="92"/>
    </location>
</feature>
<protein>
    <recommendedName>
        <fullName evidence="9">Glycosyltransferase RgtA/B/C/D-like domain-containing protein</fullName>
    </recommendedName>
</protein>